<comment type="similarity">
    <text evidence="1">Belongs to the class-I pyridoxal-phosphate-dependent aminotransferase family.</text>
</comment>
<dbReference type="Gene3D" id="3.90.1150.10">
    <property type="entry name" value="Aspartate Aminotransferase, domain 1"/>
    <property type="match status" value="1"/>
</dbReference>
<comment type="caution">
    <text evidence="4">The sequence shown here is derived from an EMBL/GenBank/DDBJ whole genome shotgun (WGS) entry which is preliminary data.</text>
</comment>
<keyword evidence="2" id="KW-0663">Pyridoxal phosphate</keyword>
<dbReference type="InterPro" id="IPR015424">
    <property type="entry name" value="PyrdxlP-dep_Trfase"/>
</dbReference>
<protein>
    <recommendedName>
        <fullName evidence="3">Aminotransferase class I/classII large domain-containing protein</fullName>
    </recommendedName>
</protein>
<accession>A0A428R8L5</accession>
<reference evidence="4 5" key="1">
    <citation type="submission" date="2017-06" db="EMBL/GenBank/DDBJ databases">
        <title>Comparative genomic analysis of Ambrosia Fusariam Clade fungi.</title>
        <authorList>
            <person name="Stajich J.E."/>
            <person name="Carrillo J."/>
            <person name="Kijimoto T."/>
            <person name="Eskalen A."/>
            <person name="O'Donnell K."/>
            <person name="Kasson M."/>
        </authorList>
    </citation>
    <scope>NUCLEOTIDE SEQUENCE [LARGE SCALE GENOMIC DNA]</scope>
    <source>
        <strain evidence="4 5">NRRL62584</strain>
    </source>
</reference>
<dbReference type="InterPro" id="IPR015422">
    <property type="entry name" value="PyrdxlP-dep_Trfase_small"/>
</dbReference>
<evidence type="ECO:0000313" key="4">
    <source>
        <dbReference type="EMBL" id="RSL73894.1"/>
    </source>
</evidence>
<dbReference type="AlphaFoldDB" id="A0A428R8L5"/>
<dbReference type="InterPro" id="IPR015421">
    <property type="entry name" value="PyrdxlP-dep_Trfase_major"/>
</dbReference>
<dbReference type="PANTHER" id="PTHR43510:SF1">
    <property type="entry name" value="AMINOTRANSFERASE FUNCTION, HYPOTHETICAL (EUROFUNG)"/>
    <property type="match status" value="1"/>
</dbReference>
<evidence type="ECO:0000256" key="2">
    <source>
        <dbReference type="ARBA" id="ARBA00022898"/>
    </source>
</evidence>
<sequence>MHPGSSTLPPSLVTLGYEHSVATGSLSKAFAIPGIRLGWIVTKNEKLMQEITTKRDFTTIAVSRLDDSVASFALNPAVMPQVMERNLSTCQESVVILEDFVERNQTRVQWVKPEGLGMAFIRILNSDGEPVNDEEFCKKLKEEEGICLVPGGHCFGEGNVGDFKGYLRIALGNPDLLQEALPFLERFIHKE</sequence>
<dbReference type="Pfam" id="PF00155">
    <property type="entry name" value="Aminotran_1_2"/>
    <property type="match status" value="1"/>
</dbReference>
<proteinExistence type="inferred from homology"/>
<dbReference type="InterPro" id="IPR004838">
    <property type="entry name" value="NHTrfase_class1_PyrdxlP-BS"/>
</dbReference>
<dbReference type="GO" id="GO:0030170">
    <property type="term" value="F:pyridoxal phosphate binding"/>
    <property type="evidence" value="ECO:0007669"/>
    <property type="project" value="InterPro"/>
</dbReference>
<organism evidence="4 5">
    <name type="scientific">Fusarium duplospermum</name>
    <dbReference type="NCBI Taxonomy" id="1325734"/>
    <lineage>
        <taxon>Eukaryota</taxon>
        <taxon>Fungi</taxon>
        <taxon>Dikarya</taxon>
        <taxon>Ascomycota</taxon>
        <taxon>Pezizomycotina</taxon>
        <taxon>Sordariomycetes</taxon>
        <taxon>Hypocreomycetidae</taxon>
        <taxon>Hypocreales</taxon>
        <taxon>Nectriaceae</taxon>
        <taxon>Fusarium</taxon>
        <taxon>Fusarium solani species complex</taxon>
    </lineage>
</organism>
<dbReference type="EMBL" id="NKCI01000001">
    <property type="protein sequence ID" value="RSL73894.1"/>
    <property type="molecule type" value="Genomic_DNA"/>
</dbReference>
<dbReference type="SUPFAM" id="SSF53383">
    <property type="entry name" value="PLP-dependent transferases"/>
    <property type="match status" value="1"/>
</dbReference>
<dbReference type="Proteomes" id="UP000288168">
    <property type="component" value="Unassembled WGS sequence"/>
</dbReference>
<keyword evidence="5" id="KW-1185">Reference proteome</keyword>
<evidence type="ECO:0000256" key="1">
    <source>
        <dbReference type="ARBA" id="ARBA00007441"/>
    </source>
</evidence>
<dbReference type="PANTHER" id="PTHR43510">
    <property type="entry name" value="AMINOTRANSFERASE FUNCTION, HYPOTHETICAL (EUROFUNG)"/>
    <property type="match status" value="1"/>
</dbReference>
<name>A0A428R8L5_9HYPO</name>
<dbReference type="Gene3D" id="3.40.640.10">
    <property type="entry name" value="Type I PLP-dependent aspartate aminotransferase-like (Major domain)"/>
    <property type="match status" value="1"/>
</dbReference>
<dbReference type="STRING" id="1325734.A0A428R8L5"/>
<dbReference type="InterPro" id="IPR004839">
    <property type="entry name" value="Aminotransferase_I/II_large"/>
</dbReference>
<feature type="domain" description="Aminotransferase class I/classII large" evidence="3">
    <location>
        <begin position="19"/>
        <end position="181"/>
    </location>
</feature>
<dbReference type="PROSITE" id="PS00105">
    <property type="entry name" value="AA_TRANSFER_CLASS_1"/>
    <property type="match status" value="1"/>
</dbReference>
<gene>
    <name evidence="4" type="ORF">CEP54_000298</name>
</gene>
<evidence type="ECO:0000313" key="5">
    <source>
        <dbReference type="Proteomes" id="UP000288168"/>
    </source>
</evidence>
<dbReference type="OrthoDB" id="7042322at2759"/>
<dbReference type="GO" id="GO:0003824">
    <property type="term" value="F:catalytic activity"/>
    <property type="evidence" value="ECO:0007669"/>
    <property type="project" value="InterPro"/>
</dbReference>
<evidence type="ECO:0000259" key="3">
    <source>
        <dbReference type="Pfam" id="PF00155"/>
    </source>
</evidence>